<dbReference type="GO" id="GO:0042121">
    <property type="term" value="P:alginic acid biosynthetic process"/>
    <property type="evidence" value="ECO:0007669"/>
    <property type="project" value="UniProtKB-UniRule"/>
</dbReference>
<feature type="transmembrane region" description="Helical" evidence="12">
    <location>
        <begin position="417"/>
        <end position="437"/>
    </location>
</feature>
<evidence type="ECO:0000256" key="8">
    <source>
        <dbReference type="ARBA" id="ARBA00022989"/>
    </source>
</evidence>
<feature type="transmembrane region" description="Helical" evidence="12">
    <location>
        <begin position="186"/>
        <end position="207"/>
    </location>
</feature>
<name>A0A078KSD8_9GAMM</name>
<dbReference type="GO" id="GO:0016746">
    <property type="term" value="F:acyltransferase activity"/>
    <property type="evidence" value="ECO:0007669"/>
    <property type="project" value="UniProtKB-KW"/>
</dbReference>
<organism evidence="13 14">
    <name type="scientific">Legionella massiliensis</name>
    <dbReference type="NCBI Taxonomy" id="1034943"/>
    <lineage>
        <taxon>Bacteria</taxon>
        <taxon>Pseudomonadati</taxon>
        <taxon>Pseudomonadota</taxon>
        <taxon>Gammaproteobacteria</taxon>
        <taxon>Legionellales</taxon>
        <taxon>Legionellaceae</taxon>
        <taxon>Legionella</taxon>
    </lineage>
</organism>
<feature type="transmembrane region" description="Helical" evidence="12">
    <location>
        <begin position="123"/>
        <end position="140"/>
    </location>
</feature>
<dbReference type="InterPro" id="IPR004299">
    <property type="entry name" value="MBOAT_fam"/>
</dbReference>
<evidence type="ECO:0000256" key="3">
    <source>
        <dbReference type="ARBA" id="ARBA00010323"/>
    </source>
</evidence>
<proteinExistence type="inferred from homology"/>
<keyword evidence="14" id="KW-1185">Reference proteome</keyword>
<accession>A0A078KSD8</accession>
<feature type="transmembrane region" description="Helical" evidence="12">
    <location>
        <begin position="35"/>
        <end position="59"/>
    </location>
</feature>
<reference evidence="13 14" key="1">
    <citation type="submission" date="2014-06" db="EMBL/GenBank/DDBJ databases">
        <authorList>
            <person name="Urmite Genomes Urmite Genomes"/>
        </authorList>
    </citation>
    <scope>NUCLEOTIDE SEQUENCE [LARGE SCALE GENOMIC DNA]</scope>
</reference>
<dbReference type="RefSeq" id="WP_043872598.1">
    <property type="nucleotide sequence ID" value="NZ_CCVW01000001.1"/>
</dbReference>
<feature type="transmembrane region" description="Helical" evidence="12">
    <location>
        <begin position="152"/>
        <end position="174"/>
    </location>
</feature>
<dbReference type="PANTHER" id="PTHR13285:SF23">
    <property type="entry name" value="TEICHOIC ACID D-ALANYLTRANSFERASE"/>
    <property type="match status" value="1"/>
</dbReference>
<protein>
    <recommendedName>
        <fullName evidence="11">Probable alginate O-acetylase</fullName>
        <ecNumber evidence="11">2.3.1.-</ecNumber>
    </recommendedName>
</protein>
<gene>
    <name evidence="13" type="ORF">BN59_00240</name>
</gene>
<dbReference type="EC" id="2.3.1.-" evidence="11"/>
<keyword evidence="9 11" id="KW-0472">Membrane</keyword>
<evidence type="ECO:0000256" key="10">
    <source>
        <dbReference type="ARBA" id="ARBA00023315"/>
    </source>
</evidence>
<sequence length="489" mass="55667">MLFTTPIFLFFFLPLFISAYYLAPAKGQARNSVALLGSILFFSWGEPVYVFFLLAFVFFDYQLSKAVSEASKLSQPKKKLLLFIGILVNVAILVSFKYTTFILRDILLPLHLYSGQIPEGTGPLLLGISFITFHKISYLVDSYKGRAVPPRNFYDCALYIFLFPQLIAGPIIRYHDIGSQIHQRSYTSSVFLVGCFRFCIGFAKKILIADQLGLVADRIFALPTNELSLGCAWAGAFSYMLQIYFDFSGYSDMAIGLGCMMGFRFPENFNRPYISKSITEFWRRWHISLSSWMRQYLYIPLGGNRTSKSRAFINLWIVFLISGLWHGASWTFVAWGAYYGFFLCVEKYCSEAFPNLHNFIPSVLKFSLTMLIVLFGWVLFRAPTLSYAIDFMKVMLGLSQLKSAVHAWGLLLGNHDLFLLFVGAVIVFFQVPAKLFKRPNWISSAWSETMTLDGTKQLSLLFISTVALLLIATMGMLSAGYTAFLYFRF</sequence>
<evidence type="ECO:0000256" key="4">
    <source>
        <dbReference type="ARBA" id="ARBA00022475"/>
    </source>
</evidence>
<feature type="transmembrane region" description="Helical" evidence="12">
    <location>
        <begin position="458"/>
        <end position="487"/>
    </location>
</feature>
<keyword evidence="10 11" id="KW-0012">Acyltransferase</keyword>
<feature type="transmembrane region" description="Helical" evidence="12">
    <location>
        <begin position="7"/>
        <end position="23"/>
    </location>
</feature>
<evidence type="ECO:0000256" key="11">
    <source>
        <dbReference type="PIRNR" id="PIRNR016636"/>
    </source>
</evidence>
<keyword evidence="11" id="KW-0997">Cell inner membrane</keyword>
<evidence type="ECO:0000256" key="9">
    <source>
        <dbReference type="ARBA" id="ARBA00023136"/>
    </source>
</evidence>
<evidence type="ECO:0000313" key="13">
    <source>
        <dbReference type="EMBL" id="CDZ75976.1"/>
    </source>
</evidence>
<dbReference type="OrthoDB" id="139172at2"/>
<dbReference type="InterPro" id="IPR024194">
    <property type="entry name" value="Ac/AlaTfrase_AlgI/DltB"/>
</dbReference>
<comment type="similarity">
    <text evidence="3 11">Belongs to the membrane-bound acyltransferase family.</text>
</comment>
<dbReference type="PIRSF" id="PIRSF016636">
    <property type="entry name" value="AlgI_DltB"/>
    <property type="match status" value="1"/>
</dbReference>
<evidence type="ECO:0000256" key="12">
    <source>
        <dbReference type="SAM" id="Phobius"/>
    </source>
</evidence>
<dbReference type="STRING" id="1034943.BN59_00240"/>
<dbReference type="InterPro" id="IPR028362">
    <property type="entry name" value="AlgI"/>
</dbReference>
<feature type="transmembrane region" description="Helical" evidence="12">
    <location>
        <begin position="315"/>
        <end position="339"/>
    </location>
</feature>
<evidence type="ECO:0000256" key="7">
    <source>
        <dbReference type="ARBA" id="ARBA00022841"/>
    </source>
</evidence>
<dbReference type="Pfam" id="PF03062">
    <property type="entry name" value="MBOAT"/>
    <property type="match status" value="1"/>
</dbReference>
<comment type="pathway">
    <text evidence="2 11">Glycan biosynthesis; alginate biosynthesis.</text>
</comment>
<feature type="transmembrane region" description="Helical" evidence="12">
    <location>
        <begin position="359"/>
        <end position="380"/>
    </location>
</feature>
<evidence type="ECO:0000256" key="2">
    <source>
        <dbReference type="ARBA" id="ARBA00005182"/>
    </source>
</evidence>
<feature type="transmembrane region" description="Helical" evidence="12">
    <location>
        <begin position="80"/>
        <end position="103"/>
    </location>
</feature>
<keyword evidence="5 11" id="KW-0808">Transferase</keyword>
<dbReference type="GO" id="GO:0005886">
    <property type="term" value="C:plasma membrane"/>
    <property type="evidence" value="ECO:0007669"/>
    <property type="project" value="UniProtKB-SubCell"/>
</dbReference>
<dbReference type="Proteomes" id="UP000044071">
    <property type="component" value="Unassembled WGS sequence"/>
</dbReference>
<dbReference type="EMBL" id="CCSB01000001">
    <property type="protein sequence ID" value="CDZ75976.1"/>
    <property type="molecule type" value="Genomic_DNA"/>
</dbReference>
<evidence type="ECO:0000256" key="6">
    <source>
        <dbReference type="ARBA" id="ARBA00022692"/>
    </source>
</evidence>
<evidence type="ECO:0000256" key="5">
    <source>
        <dbReference type="ARBA" id="ARBA00022679"/>
    </source>
</evidence>
<keyword evidence="4 11" id="KW-1003">Cell membrane</keyword>
<dbReference type="AlphaFoldDB" id="A0A078KSD8"/>
<dbReference type="UniPathway" id="UPA00286"/>
<keyword evidence="8 12" id="KW-1133">Transmembrane helix</keyword>
<keyword evidence="7 11" id="KW-0016">Alginate biosynthesis</keyword>
<evidence type="ECO:0000256" key="1">
    <source>
        <dbReference type="ARBA" id="ARBA00004651"/>
    </source>
</evidence>
<keyword evidence="6 11" id="KW-0812">Transmembrane</keyword>
<evidence type="ECO:0000313" key="14">
    <source>
        <dbReference type="Proteomes" id="UP000044071"/>
    </source>
</evidence>
<dbReference type="InterPro" id="IPR051085">
    <property type="entry name" value="MB_O-acyltransferase"/>
</dbReference>
<dbReference type="PIRSF" id="PIRSF500217">
    <property type="entry name" value="AlgI"/>
    <property type="match status" value="1"/>
</dbReference>
<comment type="subcellular location">
    <subcellularLocation>
        <location evidence="11">Cell inner membrane</location>
    </subcellularLocation>
    <subcellularLocation>
        <location evidence="1">Cell membrane</location>
        <topology evidence="1">Multi-pass membrane protein</topology>
    </subcellularLocation>
</comment>
<dbReference type="eggNOG" id="COG1696">
    <property type="taxonomic scope" value="Bacteria"/>
</dbReference>
<dbReference type="PANTHER" id="PTHR13285">
    <property type="entry name" value="ACYLTRANSFERASE"/>
    <property type="match status" value="1"/>
</dbReference>